<reference evidence="1 2" key="1">
    <citation type="journal article" date="2012" name="Science">
        <title>Ecological populations of bacteria act as socially cohesive units of antibiotic production and resistance.</title>
        <authorList>
            <person name="Cordero O.X."/>
            <person name="Wildschutte H."/>
            <person name="Kirkup B."/>
            <person name="Proehl S."/>
            <person name="Ngo L."/>
            <person name="Hussain F."/>
            <person name="Le Roux F."/>
            <person name="Mincer T."/>
            <person name="Polz M.F."/>
        </authorList>
    </citation>
    <scope>NUCLEOTIDE SEQUENCE [LARGE SCALE GENOMIC DNA]</scope>
    <source>
        <strain evidence="1 2">ZF-129</strain>
    </source>
</reference>
<evidence type="ECO:0000313" key="1">
    <source>
        <dbReference type="EMBL" id="OEE38261.1"/>
    </source>
</evidence>
<evidence type="ECO:0000313" key="2">
    <source>
        <dbReference type="Proteomes" id="UP000094741"/>
    </source>
</evidence>
<dbReference type="RefSeq" id="WP_017041255.1">
    <property type="nucleotide sequence ID" value="NZ_AJYQ02000002.1"/>
</dbReference>
<dbReference type="STRING" id="1187848.A1QO_02470"/>
<accession>A0A1E5BK64</accession>
<protein>
    <submittedName>
        <fullName evidence="1">Uncharacterized protein</fullName>
    </submittedName>
</protein>
<name>A0A1E5BK64_9VIBR</name>
<dbReference type="AlphaFoldDB" id="A0A1E5BK64"/>
<organism evidence="1 2">
    <name type="scientific">Vibrio genomosp. F10 str. ZF-129</name>
    <dbReference type="NCBI Taxonomy" id="1187848"/>
    <lineage>
        <taxon>Bacteria</taxon>
        <taxon>Pseudomonadati</taxon>
        <taxon>Pseudomonadota</taxon>
        <taxon>Gammaproteobacteria</taxon>
        <taxon>Vibrionales</taxon>
        <taxon>Vibrionaceae</taxon>
        <taxon>Vibrio</taxon>
    </lineage>
</organism>
<comment type="caution">
    <text evidence="1">The sequence shown here is derived from an EMBL/GenBank/DDBJ whole genome shotgun (WGS) entry which is preliminary data.</text>
</comment>
<proteinExistence type="predicted"/>
<dbReference type="EMBL" id="AJYQ02000002">
    <property type="protein sequence ID" value="OEE38261.1"/>
    <property type="molecule type" value="Genomic_DNA"/>
</dbReference>
<dbReference type="Proteomes" id="UP000094741">
    <property type="component" value="Unassembled WGS sequence"/>
</dbReference>
<gene>
    <name evidence="1" type="ORF">A1QO_02470</name>
</gene>
<sequence>MNKFNFTTEIHVAVLSSYLNQFPVGTFQKLAELDNASWHASQQLGMNAQIYAHNEKMSEIENIIRDMSKYKIERIEEHVLISLGLAPRTSDLLYISDMTDIIAKSHPKLEKELSQSFTGQSGTLKISDRHSILINGKYISLSTDGKSGPQKYMTSKSLQEILSEIH</sequence>